<dbReference type="PANTHER" id="PTHR46470:SF4">
    <property type="entry name" value="5-AMINO-6-(5-PHOSPHO-D-RIBITYLAMINO)URACIL PHOSPHATASE YIGB"/>
    <property type="match status" value="1"/>
</dbReference>
<dbReference type="InterPro" id="IPR051400">
    <property type="entry name" value="HAD-like_hydrolase"/>
</dbReference>
<sequence length="255" mass="29087">MVLACNELKGSMLNRSNANEIMMCLNSFMTIKCIAFDLDNTLWAVNPVIAKAESSFYEWLKSYYPKITQKYSGEALVQHRMDYMYAKPEMHHNLTDLRKSWMRALADEIGYDHDYVEPGFDVFWSARNDVTFYDGALEMLEKLSKKYSLGVITNGNADVNKIGVGHLFDFSLSSEAAGVSKPHKDIFHKAMELSDHDFHQTVYVGDDPERDIIGAQQVGMKAIWYNPTLMPWPGGQTPTAVIQHHHQLEDKIVNL</sequence>
<dbReference type="Gene3D" id="3.40.50.1000">
    <property type="entry name" value="HAD superfamily/HAD-like"/>
    <property type="match status" value="1"/>
</dbReference>
<gene>
    <name evidence="4" type="ORF">EV695_4042</name>
</gene>
<keyword evidence="3" id="KW-0460">Magnesium</keyword>
<evidence type="ECO:0000256" key="3">
    <source>
        <dbReference type="ARBA" id="ARBA00022842"/>
    </source>
</evidence>
<reference evidence="4 5" key="1">
    <citation type="submission" date="2019-03" db="EMBL/GenBank/DDBJ databases">
        <title>Genomic Encyclopedia of Type Strains, Phase IV (KMG-IV): sequencing the most valuable type-strain genomes for metagenomic binning, comparative biology and taxonomic classification.</title>
        <authorList>
            <person name="Goeker M."/>
        </authorList>
    </citation>
    <scope>NUCLEOTIDE SEQUENCE [LARGE SCALE GENOMIC DNA]</scope>
    <source>
        <strain evidence="4 5">DSM 24830</strain>
    </source>
</reference>
<protein>
    <submittedName>
        <fullName evidence="4">Putative hydrolase of the HAD superfamily</fullName>
    </submittedName>
</protein>
<keyword evidence="2 4" id="KW-0378">Hydrolase</keyword>
<accession>A0A4R1ETM7</accession>
<dbReference type="Proteomes" id="UP000294887">
    <property type="component" value="Unassembled WGS sequence"/>
</dbReference>
<dbReference type="InterPro" id="IPR036412">
    <property type="entry name" value="HAD-like_sf"/>
</dbReference>
<evidence type="ECO:0000313" key="4">
    <source>
        <dbReference type="EMBL" id="TCJ83302.1"/>
    </source>
</evidence>
<dbReference type="SFLD" id="SFLDG01129">
    <property type="entry name" value="C1.5:_HAD__Beta-PGM__Phosphata"/>
    <property type="match status" value="1"/>
</dbReference>
<dbReference type="Pfam" id="PF00702">
    <property type="entry name" value="Hydrolase"/>
    <property type="match status" value="1"/>
</dbReference>
<evidence type="ECO:0000256" key="1">
    <source>
        <dbReference type="ARBA" id="ARBA00001946"/>
    </source>
</evidence>
<name>A0A4R1ETM7_9GAMM</name>
<dbReference type="EMBL" id="SMFQ01000005">
    <property type="protein sequence ID" value="TCJ83302.1"/>
    <property type="molecule type" value="Genomic_DNA"/>
</dbReference>
<dbReference type="PRINTS" id="PR00413">
    <property type="entry name" value="HADHALOGNASE"/>
</dbReference>
<dbReference type="NCBIfam" id="TIGR01509">
    <property type="entry name" value="HAD-SF-IA-v3"/>
    <property type="match status" value="1"/>
</dbReference>
<dbReference type="Gene3D" id="1.20.120.1600">
    <property type="match status" value="1"/>
</dbReference>
<dbReference type="InterPro" id="IPR023214">
    <property type="entry name" value="HAD_sf"/>
</dbReference>
<dbReference type="SFLD" id="SFLDS00003">
    <property type="entry name" value="Haloacid_Dehalogenase"/>
    <property type="match status" value="1"/>
</dbReference>
<dbReference type="GO" id="GO:0009231">
    <property type="term" value="P:riboflavin biosynthetic process"/>
    <property type="evidence" value="ECO:0007669"/>
    <property type="project" value="TreeGrafter"/>
</dbReference>
<dbReference type="NCBIfam" id="TIGR01549">
    <property type="entry name" value="HAD-SF-IA-v1"/>
    <property type="match status" value="1"/>
</dbReference>
<proteinExistence type="predicted"/>
<dbReference type="InterPro" id="IPR006439">
    <property type="entry name" value="HAD-SF_hydro_IA"/>
</dbReference>
<dbReference type="SUPFAM" id="SSF56784">
    <property type="entry name" value="HAD-like"/>
    <property type="match status" value="1"/>
</dbReference>
<organism evidence="4 5">
    <name type="scientific">Cocleimonas flava</name>
    <dbReference type="NCBI Taxonomy" id="634765"/>
    <lineage>
        <taxon>Bacteria</taxon>
        <taxon>Pseudomonadati</taxon>
        <taxon>Pseudomonadota</taxon>
        <taxon>Gammaproteobacteria</taxon>
        <taxon>Thiotrichales</taxon>
        <taxon>Thiotrichaceae</taxon>
        <taxon>Cocleimonas</taxon>
    </lineage>
</organism>
<comment type="cofactor">
    <cofactor evidence="1">
        <name>Mg(2+)</name>
        <dbReference type="ChEBI" id="CHEBI:18420"/>
    </cofactor>
</comment>
<dbReference type="GO" id="GO:0016787">
    <property type="term" value="F:hydrolase activity"/>
    <property type="evidence" value="ECO:0007669"/>
    <property type="project" value="UniProtKB-KW"/>
</dbReference>
<dbReference type="PANTHER" id="PTHR46470">
    <property type="entry name" value="N-ACYLNEURAMINATE-9-PHOSPHATASE"/>
    <property type="match status" value="1"/>
</dbReference>
<evidence type="ECO:0000256" key="2">
    <source>
        <dbReference type="ARBA" id="ARBA00022801"/>
    </source>
</evidence>
<keyword evidence="5" id="KW-1185">Reference proteome</keyword>
<comment type="caution">
    <text evidence="4">The sequence shown here is derived from an EMBL/GenBank/DDBJ whole genome shotgun (WGS) entry which is preliminary data.</text>
</comment>
<dbReference type="AlphaFoldDB" id="A0A4R1ETM7"/>
<evidence type="ECO:0000313" key="5">
    <source>
        <dbReference type="Proteomes" id="UP000294887"/>
    </source>
</evidence>